<dbReference type="Pfam" id="PF00364">
    <property type="entry name" value="Biotin_lipoyl"/>
    <property type="match status" value="1"/>
</dbReference>
<feature type="region of interest" description="Disordered" evidence="2">
    <location>
        <begin position="132"/>
        <end position="164"/>
    </location>
</feature>
<dbReference type="InterPro" id="IPR000089">
    <property type="entry name" value="Biotin_lipoyl"/>
</dbReference>
<dbReference type="CDD" id="cd06850">
    <property type="entry name" value="biotinyl_domain"/>
    <property type="match status" value="1"/>
</dbReference>
<feature type="domain" description="Lipoyl-binding" evidence="3">
    <location>
        <begin position="202"/>
        <end position="277"/>
    </location>
</feature>
<protein>
    <submittedName>
        <fullName evidence="4">Oxaloacetate decarboxylase</fullName>
    </submittedName>
</protein>
<dbReference type="InterPro" id="IPR013785">
    <property type="entry name" value="Aldolase_TIM"/>
</dbReference>
<dbReference type="Gene3D" id="3.20.20.70">
    <property type="entry name" value="Aldolase class I"/>
    <property type="match status" value="1"/>
</dbReference>
<dbReference type="InterPro" id="IPR001882">
    <property type="entry name" value="Biotin_BS"/>
</dbReference>
<evidence type="ECO:0000259" key="3">
    <source>
        <dbReference type="PROSITE" id="PS50968"/>
    </source>
</evidence>
<dbReference type="PROSITE" id="PS50968">
    <property type="entry name" value="BIOTINYL_LIPOYL"/>
    <property type="match status" value="1"/>
</dbReference>
<dbReference type="GO" id="GO:0003824">
    <property type="term" value="F:catalytic activity"/>
    <property type="evidence" value="ECO:0007669"/>
    <property type="project" value="UniProtKB-ARBA"/>
</dbReference>
<feature type="non-terminal residue" evidence="4">
    <location>
        <position position="1"/>
    </location>
</feature>
<keyword evidence="1" id="KW-0092">Biotin</keyword>
<dbReference type="SUPFAM" id="SSF51230">
    <property type="entry name" value="Single hybrid motif"/>
    <property type="match status" value="1"/>
</dbReference>
<dbReference type="EMBL" id="DNAN01000303">
    <property type="protein sequence ID" value="HAW75809.1"/>
    <property type="molecule type" value="Genomic_DNA"/>
</dbReference>
<dbReference type="Pfam" id="PF02436">
    <property type="entry name" value="PYC_OADA"/>
    <property type="match status" value="1"/>
</dbReference>
<dbReference type="PANTHER" id="PTHR45266">
    <property type="entry name" value="OXALOACETATE DECARBOXYLASE ALPHA CHAIN"/>
    <property type="match status" value="1"/>
</dbReference>
<dbReference type="InterPro" id="IPR050709">
    <property type="entry name" value="Biotin_Carboxyl_Carrier/Decarb"/>
</dbReference>
<dbReference type="InterPro" id="IPR011053">
    <property type="entry name" value="Single_hybrid_motif"/>
</dbReference>
<organism evidence="4 5">
    <name type="scientific">Alteromonas australica</name>
    <dbReference type="NCBI Taxonomy" id="589873"/>
    <lineage>
        <taxon>Bacteria</taxon>
        <taxon>Pseudomonadati</taxon>
        <taxon>Pseudomonadota</taxon>
        <taxon>Gammaproteobacteria</taxon>
        <taxon>Alteromonadales</taxon>
        <taxon>Alteromonadaceae</taxon>
        <taxon>Alteromonas/Salinimonas group</taxon>
        <taxon>Alteromonas</taxon>
    </lineage>
</organism>
<dbReference type="InterPro" id="IPR003379">
    <property type="entry name" value="Carboxylase_cons_dom"/>
</dbReference>
<accession>A0A350P3E2</accession>
<sequence length="277" mass="28866">EVLKEIPRVREDLGFIPLVTPTSQIVGTQSVLNVLTGERYKSITKETAGVLKGEYGATAAPVNAELQARVLDGNSPITCRPADNIAPELDSLEKELTALASTKSISLSNEKIDDILTYALFPQIGLKFLENRGNPDAFEPAPGHETPTQVTDTSAASQPTSGSAAAYDVSVDGKRYHVQVAPSGELTHVAPAPAAPQNASAAAPAGNEQSINAPLAGNVFKVLVRAGDAVSEGDVVMIIEAMKMETEIRSAFTGTVSDVCVGEGDSITSGQPLIMLG</sequence>
<evidence type="ECO:0000313" key="5">
    <source>
        <dbReference type="Proteomes" id="UP000263517"/>
    </source>
</evidence>
<dbReference type="FunFam" id="2.40.50.100:FF:000003">
    <property type="entry name" value="Acetyl-CoA carboxylase biotin carboxyl carrier protein"/>
    <property type="match status" value="1"/>
</dbReference>
<evidence type="ECO:0000256" key="1">
    <source>
        <dbReference type="ARBA" id="ARBA00023267"/>
    </source>
</evidence>
<evidence type="ECO:0000313" key="4">
    <source>
        <dbReference type="EMBL" id="HAW75809.1"/>
    </source>
</evidence>
<dbReference type="Gene3D" id="2.40.50.100">
    <property type="match status" value="1"/>
</dbReference>
<evidence type="ECO:0000256" key="2">
    <source>
        <dbReference type="SAM" id="MobiDB-lite"/>
    </source>
</evidence>
<feature type="compositionally biased region" description="Polar residues" evidence="2">
    <location>
        <begin position="146"/>
        <end position="163"/>
    </location>
</feature>
<gene>
    <name evidence="4" type="ORF">DCW74_08750</name>
</gene>
<dbReference type="PROSITE" id="PS00188">
    <property type="entry name" value="BIOTIN"/>
    <property type="match status" value="1"/>
</dbReference>
<dbReference type="AlphaFoldDB" id="A0A350P3E2"/>
<dbReference type="PANTHER" id="PTHR45266:SF3">
    <property type="entry name" value="OXALOACETATE DECARBOXYLASE ALPHA CHAIN"/>
    <property type="match status" value="1"/>
</dbReference>
<dbReference type="Proteomes" id="UP000263517">
    <property type="component" value="Unassembled WGS sequence"/>
</dbReference>
<reference evidence="4 5" key="1">
    <citation type="journal article" date="2018" name="Nat. Biotechnol.">
        <title>A standardized bacterial taxonomy based on genome phylogeny substantially revises the tree of life.</title>
        <authorList>
            <person name="Parks D.H."/>
            <person name="Chuvochina M."/>
            <person name="Waite D.W."/>
            <person name="Rinke C."/>
            <person name="Skarshewski A."/>
            <person name="Chaumeil P.A."/>
            <person name="Hugenholtz P."/>
        </authorList>
    </citation>
    <scope>NUCLEOTIDE SEQUENCE [LARGE SCALE GENOMIC DNA]</scope>
    <source>
        <strain evidence="4">UBA11978</strain>
    </source>
</reference>
<proteinExistence type="predicted"/>
<name>A0A350P3E2_9ALTE</name>
<comment type="caution">
    <text evidence="4">The sequence shown here is derived from an EMBL/GenBank/DDBJ whole genome shotgun (WGS) entry which is preliminary data.</text>
</comment>
<dbReference type="SUPFAM" id="SSF89000">
    <property type="entry name" value="post-HMGL domain-like"/>
    <property type="match status" value="1"/>
</dbReference>